<gene>
    <name evidence="1" type="ORF">NQZ67_03935</name>
</gene>
<keyword evidence="2" id="KW-1185">Reference proteome</keyword>
<dbReference type="RefSeq" id="WP_257442961.1">
    <property type="nucleotide sequence ID" value="NZ_JANIPJ010000002.1"/>
</dbReference>
<dbReference type="Proteomes" id="UP001141950">
    <property type="component" value="Unassembled WGS sequence"/>
</dbReference>
<dbReference type="Gene3D" id="3.30.460.40">
    <property type="match status" value="1"/>
</dbReference>
<dbReference type="SUPFAM" id="SSF81301">
    <property type="entry name" value="Nucleotidyltransferase"/>
    <property type="match status" value="1"/>
</dbReference>
<evidence type="ECO:0000313" key="2">
    <source>
        <dbReference type="Proteomes" id="UP001141950"/>
    </source>
</evidence>
<accession>A0A9X2MMD7</accession>
<proteinExistence type="predicted"/>
<dbReference type="EMBL" id="JANIPJ010000002">
    <property type="protein sequence ID" value="MCR2803025.1"/>
    <property type="molecule type" value="Genomic_DNA"/>
</dbReference>
<organism evidence="1 2">
    <name type="scientific">Paenibacillus soyae</name>
    <dbReference type="NCBI Taxonomy" id="2969249"/>
    <lineage>
        <taxon>Bacteria</taxon>
        <taxon>Bacillati</taxon>
        <taxon>Bacillota</taxon>
        <taxon>Bacilli</taxon>
        <taxon>Bacillales</taxon>
        <taxon>Paenibacillaceae</taxon>
        <taxon>Paenibacillus</taxon>
    </lineage>
</organism>
<protein>
    <recommendedName>
        <fullName evidence="3">Nucleotidyltransferase family protein</fullName>
    </recommendedName>
</protein>
<dbReference type="InterPro" id="IPR043519">
    <property type="entry name" value="NT_sf"/>
</dbReference>
<evidence type="ECO:0000313" key="1">
    <source>
        <dbReference type="EMBL" id="MCR2803025.1"/>
    </source>
</evidence>
<comment type="caution">
    <text evidence="1">The sequence shown here is derived from an EMBL/GenBank/DDBJ whole genome shotgun (WGS) entry which is preliminary data.</text>
</comment>
<reference evidence="1" key="1">
    <citation type="submission" date="2022-08" db="EMBL/GenBank/DDBJ databases">
        <title>The genomic sequence of strain Paenibacillus sp. SCIV0701.</title>
        <authorList>
            <person name="Zhao H."/>
        </authorList>
    </citation>
    <scope>NUCLEOTIDE SEQUENCE</scope>
    <source>
        <strain evidence="1">SCIV0701</strain>
    </source>
</reference>
<name>A0A9X2MMD7_9BACL</name>
<sequence>MTESTNIGQALGIVSAAAGTSGWALGGSAGLLLRGVRLEAPPRDIDLYCDEHRMGDIHLALAPYATDSPSYSETPIYRSTLSHYDIKGCKVELVGGFEVRNFGCRYSVDVDGFLVPFGDLVHLELENSRSAEVRVVPLAHELLFNVLRGREDRVRLIADAMRRGTQTHVAAFAMLQAGNEITREVGEQLRLILGGEREWTRR</sequence>
<evidence type="ECO:0008006" key="3">
    <source>
        <dbReference type="Google" id="ProtNLM"/>
    </source>
</evidence>
<dbReference type="AlphaFoldDB" id="A0A9X2MMD7"/>